<dbReference type="HOGENOM" id="CLU_042408_0_0_4"/>
<reference evidence="3 4" key="2">
    <citation type="journal article" date="2018" name="Int. J. Syst. Evol. Microbiol.">
        <title>Burkholderia insecticola sp. nov., a gut symbiotic bacterium of the bean bug Riptortus pedestris.</title>
        <authorList>
            <person name="Takeshita K."/>
            <person name="Tamaki H."/>
            <person name="Ohbayashi T."/>
            <person name="Meng X.-Y."/>
            <person name="Sone T."/>
            <person name="Mitani Y."/>
            <person name="Peeters C."/>
            <person name="Kikuchi Y."/>
            <person name="Vandamme P."/>
        </authorList>
    </citation>
    <scope>NUCLEOTIDE SEQUENCE [LARGE SCALE GENOMIC DNA]</scope>
    <source>
        <strain evidence="3">RPE64</strain>
        <plasmid evidence="3 4">p1</plasmid>
    </source>
</reference>
<name>R4X5F0_9BURK</name>
<evidence type="ECO:0000313" key="3">
    <source>
        <dbReference type="EMBL" id="BAN28147.1"/>
    </source>
</evidence>
<organism evidence="3 4">
    <name type="scientific">Caballeronia insecticola</name>
    <dbReference type="NCBI Taxonomy" id="758793"/>
    <lineage>
        <taxon>Bacteria</taxon>
        <taxon>Pseudomonadati</taxon>
        <taxon>Pseudomonadota</taxon>
        <taxon>Betaproteobacteria</taxon>
        <taxon>Burkholderiales</taxon>
        <taxon>Burkholderiaceae</taxon>
        <taxon>Caballeronia</taxon>
    </lineage>
</organism>
<dbReference type="PATRIC" id="fig|758793.3.peg.6352"/>
<accession>R4X5F0</accession>
<dbReference type="Pfam" id="PF10087">
    <property type="entry name" value="DUF2325"/>
    <property type="match status" value="1"/>
</dbReference>
<dbReference type="AlphaFoldDB" id="R4X5F0"/>
<dbReference type="EMBL" id="AP013061">
    <property type="protein sequence ID" value="BAN28147.1"/>
    <property type="molecule type" value="Genomic_DNA"/>
</dbReference>
<dbReference type="KEGG" id="buo:BRPE64_DCDS12110"/>
<reference evidence="3 4" key="1">
    <citation type="journal article" date="2013" name="Genome Announc.">
        <title>Complete Genome Sequence of Burkholderia sp. Strain RPE64, Bacterial Symbiont of the Bean Bug Riptortus pedestris.</title>
        <authorList>
            <person name="Shibata T.F."/>
            <person name="Maeda T."/>
            <person name="Nikoh N."/>
            <person name="Yamaguchi K."/>
            <person name="Oshima K."/>
            <person name="Hattori M."/>
            <person name="Nishiyama T."/>
            <person name="Hasebe M."/>
            <person name="Fukatsu T."/>
            <person name="Kikuchi Y."/>
            <person name="Shigenobu S."/>
        </authorList>
    </citation>
    <scope>NUCLEOTIDE SEQUENCE [LARGE SCALE GENOMIC DNA]</scope>
    <source>
        <plasmid evidence="3 4">p1</plasmid>
    </source>
</reference>
<evidence type="ECO:0000256" key="2">
    <source>
        <dbReference type="SAM" id="MobiDB-lite"/>
    </source>
</evidence>
<protein>
    <submittedName>
        <fullName evidence="3">Uncharacterized protein</fullName>
    </submittedName>
</protein>
<sequence>MIMQTPPFQLARTNALGHRDACCQPTEADLRTSRRRARLAELDSHLHCSIIGTCLSTGELRKLVPKFTDLDRYHASDLEIHHAAVELAIAGGAGAKALNKALDERYSGAIRRFEAARDSEALLDLWNDALKSGDIPPAYWAVMSHPHASIEVRQSAFGELHMLSHLVGAANRADIRRLVALEADNQALRDKLERQQARLLELSAERDASLRQANEHALQLAALAERKPDLSTAQLAAEVERLRDKIDDGERRLALHTSRREAAEQRAQQDGERTRALRNQLGDAQALLKIVQAECAALERATLDAAAQYNAQFNAQSNTQPDARRRAVAWLSGKRIVYVGGRPNSNAVLKSLAEAAGGELIVHDGGVEDRKGLLAAALPNADVVLFPVDCIDHDSMNTLKRVCERHGVEYAPLRTASVASFVEFVARLTASAQTARAGSPPPSAFCLRHG</sequence>
<dbReference type="Proteomes" id="UP000013966">
    <property type="component" value="Plasmid p1"/>
</dbReference>
<geneLocation type="plasmid" evidence="3 4">
    <name>p1</name>
</geneLocation>
<comment type="similarity">
    <text evidence="1">Belongs to the UPF0751 family.</text>
</comment>
<keyword evidence="3" id="KW-0614">Plasmid</keyword>
<evidence type="ECO:0000256" key="1">
    <source>
        <dbReference type="ARBA" id="ARBA00007189"/>
    </source>
</evidence>
<proteinExistence type="inferred from homology"/>
<keyword evidence="4" id="KW-1185">Reference proteome</keyword>
<evidence type="ECO:0000313" key="4">
    <source>
        <dbReference type="Proteomes" id="UP000013966"/>
    </source>
</evidence>
<gene>
    <name evidence="3" type="ORF">BRPE64_DCDS12110</name>
</gene>
<dbReference type="InterPro" id="IPR016772">
    <property type="entry name" value="UCP020408"/>
</dbReference>
<feature type="region of interest" description="Disordered" evidence="2">
    <location>
        <begin position="253"/>
        <end position="273"/>
    </location>
</feature>